<accession>A0A1I6A9R3</accession>
<dbReference type="GO" id="GO:0017004">
    <property type="term" value="P:cytochrome complex assembly"/>
    <property type="evidence" value="ECO:0007669"/>
    <property type="project" value="UniProtKB-KW"/>
</dbReference>
<feature type="chain" id="PRO_5039324043" evidence="6">
    <location>
        <begin position="20"/>
        <end position="191"/>
    </location>
</feature>
<organism evidence="8 9">
    <name type="scientific">Amycolatopsis arida</name>
    <dbReference type="NCBI Taxonomy" id="587909"/>
    <lineage>
        <taxon>Bacteria</taxon>
        <taxon>Bacillati</taxon>
        <taxon>Actinomycetota</taxon>
        <taxon>Actinomycetes</taxon>
        <taxon>Pseudonocardiales</taxon>
        <taxon>Pseudonocardiaceae</taxon>
        <taxon>Amycolatopsis</taxon>
    </lineage>
</organism>
<keyword evidence="6" id="KW-0732">Signal</keyword>
<dbReference type="InterPro" id="IPR000866">
    <property type="entry name" value="AhpC/TSA"/>
</dbReference>
<dbReference type="Pfam" id="PF00578">
    <property type="entry name" value="AhpC-TSA"/>
    <property type="match status" value="1"/>
</dbReference>
<dbReference type="OrthoDB" id="9796554at2"/>
<keyword evidence="3" id="KW-0735">Signal-anchor</keyword>
<dbReference type="CDD" id="cd02966">
    <property type="entry name" value="TlpA_like_family"/>
    <property type="match status" value="1"/>
</dbReference>
<sequence>MRRALGLVLAVLLAGTACTTGDDAVATGSSFEFVSPNGQSDIYYEGADRQPIPELAGPDLFDESKRISVADFAGKVVVINLWGQWCGPCRAEVPELQEVQDRHGDDVQVLGIDVREPNRQLPQDFLRARGITYPSIYDESGRVLLPLSGYPRNIVPSTIVVDERQRVAAVFLRPLLAEDLDPLIERLKAES</sequence>
<keyword evidence="4" id="KW-1015">Disulfide bond</keyword>
<comment type="subcellular location">
    <subcellularLocation>
        <location evidence="1">Cell envelope</location>
    </subcellularLocation>
</comment>
<keyword evidence="3" id="KW-0812">Transmembrane</keyword>
<keyword evidence="2" id="KW-0201">Cytochrome c-type biogenesis</keyword>
<evidence type="ECO:0000313" key="9">
    <source>
        <dbReference type="Proteomes" id="UP000198727"/>
    </source>
</evidence>
<dbReference type="Gene3D" id="3.40.30.10">
    <property type="entry name" value="Glutaredoxin"/>
    <property type="match status" value="1"/>
</dbReference>
<dbReference type="RefSeq" id="WP_092535673.1">
    <property type="nucleotide sequence ID" value="NZ_FOWW01000011.1"/>
</dbReference>
<proteinExistence type="predicted"/>
<dbReference type="InterPro" id="IPR036249">
    <property type="entry name" value="Thioredoxin-like_sf"/>
</dbReference>
<dbReference type="GO" id="GO:0016853">
    <property type="term" value="F:isomerase activity"/>
    <property type="evidence" value="ECO:0007669"/>
    <property type="project" value="UniProtKB-KW"/>
</dbReference>
<dbReference type="GO" id="GO:0016491">
    <property type="term" value="F:oxidoreductase activity"/>
    <property type="evidence" value="ECO:0007669"/>
    <property type="project" value="InterPro"/>
</dbReference>
<dbReference type="InterPro" id="IPR017937">
    <property type="entry name" value="Thioredoxin_CS"/>
</dbReference>
<gene>
    <name evidence="8" type="ORF">SAMN05421810_111202</name>
</gene>
<dbReference type="InterPro" id="IPR013766">
    <property type="entry name" value="Thioredoxin_domain"/>
</dbReference>
<evidence type="ECO:0000259" key="7">
    <source>
        <dbReference type="PROSITE" id="PS51352"/>
    </source>
</evidence>
<keyword evidence="8" id="KW-0413">Isomerase</keyword>
<dbReference type="PANTHER" id="PTHR42852">
    <property type="entry name" value="THIOL:DISULFIDE INTERCHANGE PROTEIN DSBE"/>
    <property type="match status" value="1"/>
</dbReference>
<evidence type="ECO:0000256" key="1">
    <source>
        <dbReference type="ARBA" id="ARBA00004196"/>
    </source>
</evidence>
<keyword evidence="9" id="KW-1185">Reference proteome</keyword>
<dbReference type="STRING" id="587909.SAMN05421810_111202"/>
<dbReference type="PROSITE" id="PS51257">
    <property type="entry name" value="PROKAR_LIPOPROTEIN"/>
    <property type="match status" value="1"/>
</dbReference>
<protein>
    <submittedName>
        <fullName evidence="8">Thiol-disulfide isomerase or thioredoxin</fullName>
    </submittedName>
</protein>
<dbReference type="Proteomes" id="UP000198727">
    <property type="component" value="Unassembled WGS sequence"/>
</dbReference>
<name>A0A1I6A9R3_9PSEU</name>
<reference evidence="9" key="1">
    <citation type="submission" date="2016-10" db="EMBL/GenBank/DDBJ databases">
        <authorList>
            <person name="Varghese N."/>
            <person name="Submissions S."/>
        </authorList>
    </citation>
    <scope>NUCLEOTIDE SEQUENCE [LARGE SCALE GENOMIC DNA]</scope>
    <source>
        <strain evidence="9">CGMCC 4.5579</strain>
    </source>
</reference>
<evidence type="ECO:0000256" key="4">
    <source>
        <dbReference type="ARBA" id="ARBA00023157"/>
    </source>
</evidence>
<dbReference type="PANTHER" id="PTHR42852:SF6">
    <property type="entry name" value="THIOL:DISULFIDE INTERCHANGE PROTEIN DSBE"/>
    <property type="match status" value="1"/>
</dbReference>
<dbReference type="AlphaFoldDB" id="A0A1I6A9R3"/>
<dbReference type="GO" id="GO:0030313">
    <property type="term" value="C:cell envelope"/>
    <property type="evidence" value="ECO:0007669"/>
    <property type="project" value="UniProtKB-SubCell"/>
</dbReference>
<dbReference type="EMBL" id="FOWW01000011">
    <property type="protein sequence ID" value="SFQ65382.1"/>
    <property type="molecule type" value="Genomic_DNA"/>
</dbReference>
<evidence type="ECO:0000256" key="3">
    <source>
        <dbReference type="ARBA" id="ARBA00022968"/>
    </source>
</evidence>
<dbReference type="PROSITE" id="PS51352">
    <property type="entry name" value="THIOREDOXIN_2"/>
    <property type="match status" value="1"/>
</dbReference>
<dbReference type="InterPro" id="IPR050553">
    <property type="entry name" value="Thioredoxin_ResA/DsbE_sf"/>
</dbReference>
<dbReference type="SUPFAM" id="SSF52833">
    <property type="entry name" value="Thioredoxin-like"/>
    <property type="match status" value="1"/>
</dbReference>
<feature type="domain" description="Thioredoxin" evidence="7">
    <location>
        <begin position="46"/>
        <end position="189"/>
    </location>
</feature>
<dbReference type="PROSITE" id="PS00194">
    <property type="entry name" value="THIOREDOXIN_1"/>
    <property type="match status" value="1"/>
</dbReference>
<evidence type="ECO:0000256" key="2">
    <source>
        <dbReference type="ARBA" id="ARBA00022748"/>
    </source>
</evidence>
<feature type="signal peptide" evidence="6">
    <location>
        <begin position="1"/>
        <end position="19"/>
    </location>
</feature>
<evidence type="ECO:0000256" key="5">
    <source>
        <dbReference type="ARBA" id="ARBA00023284"/>
    </source>
</evidence>
<keyword evidence="5" id="KW-0676">Redox-active center</keyword>
<evidence type="ECO:0000313" key="8">
    <source>
        <dbReference type="EMBL" id="SFQ65382.1"/>
    </source>
</evidence>
<dbReference type="GO" id="GO:0016209">
    <property type="term" value="F:antioxidant activity"/>
    <property type="evidence" value="ECO:0007669"/>
    <property type="project" value="InterPro"/>
</dbReference>
<evidence type="ECO:0000256" key="6">
    <source>
        <dbReference type="SAM" id="SignalP"/>
    </source>
</evidence>